<feature type="transmembrane region" description="Helical" evidence="1">
    <location>
        <begin position="6"/>
        <end position="28"/>
    </location>
</feature>
<evidence type="ECO:0000259" key="2">
    <source>
        <dbReference type="Pfam" id="PF00144"/>
    </source>
</evidence>
<dbReference type="InterPro" id="IPR001466">
    <property type="entry name" value="Beta-lactam-related"/>
</dbReference>
<proteinExistence type="predicted"/>
<dbReference type="InterPro" id="IPR012338">
    <property type="entry name" value="Beta-lactam/transpept-like"/>
</dbReference>
<feature type="domain" description="Beta-lactamase-related" evidence="2">
    <location>
        <begin position="162"/>
        <end position="438"/>
    </location>
</feature>
<reference evidence="3" key="2">
    <citation type="submission" date="2023-01" db="EMBL/GenBank/DDBJ databases">
        <title>Draft genome sequence of Maritalea porphyrae strain NBRC 107169.</title>
        <authorList>
            <person name="Sun Q."/>
            <person name="Mori K."/>
        </authorList>
    </citation>
    <scope>NUCLEOTIDE SEQUENCE</scope>
    <source>
        <strain evidence="3">NBRC 107169</strain>
    </source>
</reference>
<dbReference type="EMBL" id="BSNI01000002">
    <property type="protein sequence ID" value="GLQ17593.1"/>
    <property type="molecule type" value="Genomic_DNA"/>
</dbReference>
<name>A0ABQ5UQW6_9HYPH</name>
<keyword evidence="1" id="KW-1133">Transmembrane helix</keyword>
<dbReference type="Proteomes" id="UP001161405">
    <property type="component" value="Unassembled WGS sequence"/>
</dbReference>
<dbReference type="InterPro" id="IPR050789">
    <property type="entry name" value="Diverse_Enzym_Activities"/>
</dbReference>
<dbReference type="SUPFAM" id="SSF56601">
    <property type="entry name" value="beta-lactamase/transpeptidase-like"/>
    <property type="match status" value="1"/>
</dbReference>
<reference evidence="3" key="1">
    <citation type="journal article" date="2014" name="Int. J. Syst. Evol. Microbiol.">
        <title>Complete genome of a new Firmicutes species belonging to the dominant human colonic microbiota ('Ruminococcus bicirculans') reveals two chromosomes and a selective capacity to utilize plant glucans.</title>
        <authorList>
            <consortium name="NISC Comparative Sequencing Program"/>
            <person name="Wegmann U."/>
            <person name="Louis P."/>
            <person name="Goesmann A."/>
            <person name="Henrissat B."/>
            <person name="Duncan S.H."/>
            <person name="Flint H.J."/>
        </authorList>
    </citation>
    <scope>NUCLEOTIDE SEQUENCE</scope>
    <source>
        <strain evidence="3">NBRC 107169</strain>
    </source>
</reference>
<gene>
    <name evidence="3" type="ORF">GCM10007879_18420</name>
</gene>
<dbReference type="Pfam" id="PF00144">
    <property type="entry name" value="Beta-lactamase"/>
    <property type="match status" value="1"/>
</dbReference>
<keyword evidence="1" id="KW-0812">Transmembrane</keyword>
<keyword evidence="1" id="KW-0472">Membrane</keyword>
<keyword evidence="4" id="KW-1185">Reference proteome</keyword>
<evidence type="ECO:0000313" key="4">
    <source>
        <dbReference type="Proteomes" id="UP001161405"/>
    </source>
</evidence>
<sequence>MRWFGFAIKGLLGLFVFLVIVVVGYLFIAPPDMLRVATNYSAKIVCSNVFLAGRDPVEVQNIDVQAGGHPILGYINVEVDEPKGVVTARMLGLFATGSAVYRDGLGCASAPDGNLEAVKQVNLADTQIEKYTQLSDWPMGPNNIAVDNILVDEELVGPAMRAVVVIKDGKLIGETYGSGFDAETPLLGWSMTKTVTALLLGAAFENNFDPEMTELFDNWHDDIRSNLSLGTLMSMSSGLQWNEGYGSVSDVTRMLYLEPDMAAFAASLPIDNENAPKRFHYSSGTTVLLSRIWQDHVGDKALALPHEKLFGPLGMRTATLETDAAGTYAGSSYLYASARDWARIGQLIANKGVWAGKQLVNEEYLSWMVSPAATSMAAWGRAKYGNGQIWLHGPSRGVAEGIDPDAGFDLPLDTRWLLGHDGQAIAIIPSKGLVVVRMGLTPSNLGYRPQAMVSAILDATGS</sequence>
<dbReference type="RefSeq" id="WP_284363858.1">
    <property type="nucleotide sequence ID" value="NZ_BSNI01000002.1"/>
</dbReference>
<organism evidence="3 4">
    <name type="scientific">Maritalea porphyrae</name>
    <dbReference type="NCBI Taxonomy" id="880732"/>
    <lineage>
        <taxon>Bacteria</taxon>
        <taxon>Pseudomonadati</taxon>
        <taxon>Pseudomonadota</taxon>
        <taxon>Alphaproteobacteria</taxon>
        <taxon>Hyphomicrobiales</taxon>
        <taxon>Devosiaceae</taxon>
        <taxon>Maritalea</taxon>
    </lineage>
</organism>
<evidence type="ECO:0000256" key="1">
    <source>
        <dbReference type="SAM" id="Phobius"/>
    </source>
</evidence>
<dbReference type="PANTHER" id="PTHR43283">
    <property type="entry name" value="BETA-LACTAMASE-RELATED"/>
    <property type="match status" value="1"/>
</dbReference>
<protein>
    <submittedName>
        <fullName evidence="3">6-aminohexanoate-dimer hydrolase</fullName>
    </submittedName>
</protein>
<dbReference type="GO" id="GO:0016787">
    <property type="term" value="F:hydrolase activity"/>
    <property type="evidence" value="ECO:0007669"/>
    <property type="project" value="UniProtKB-KW"/>
</dbReference>
<dbReference type="Gene3D" id="3.40.710.10">
    <property type="entry name" value="DD-peptidase/beta-lactamase superfamily"/>
    <property type="match status" value="1"/>
</dbReference>
<dbReference type="PANTHER" id="PTHR43283:SF7">
    <property type="entry name" value="BETA-LACTAMASE-RELATED DOMAIN-CONTAINING PROTEIN"/>
    <property type="match status" value="1"/>
</dbReference>
<evidence type="ECO:0000313" key="3">
    <source>
        <dbReference type="EMBL" id="GLQ17593.1"/>
    </source>
</evidence>
<keyword evidence="3" id="KW-0378">Hydrolase</keyword>
<accession>A0ABQ5UQW6</accession>
<comment type="caution">
    <text evidence="3">The sequence shown here is derived from an EMBL/GenBank/DDBJ whole genome shotgun (WGS) entry which is preliminary data.</text>
</comment>